<sequence length="510" mass="55412">MDHLVIPFSHARLSSASVSRNRNETVSDRSSAFPPKGRFSDARQHLGGVDAVTAGALIAASADVSIVMDKDGAVLDIAFAEPGLAKEVGGAWVGRRWIDLVTSETRPKIDDLLSEANPSQPTRWRQVNHPSALGGADVPVRYCAIRVETEQRVVAVGRDMRALAALQQRLADAQQDMEREYARIRDAEKRYRLLFQLSAEPVAIIDANTQRIVEVNPAAATLFGVDPRRIPGSPFVDLFDARSKQAIQSFVAAARLAPRVDNVMVETAQQNVRVLISGSLFRQDSAAHLLVLFSRVEGAGGARSEQETNLLQMVVAMPEAFVVVSGDLRVVSANAAFLDLAQVGVEAQARGEKIERWLGRPSIDVGILFANLRAHGAVRHFSTIMRGELGSTEDVEVAGVLLPGAGEPSYGLTVRAVGWRPGSERLGGRELPRTVEHFIDLVGRVPLKNLVRETTDLIERLCIEAALELTNDNRAAAAEMLGLSRQGFYAKLRRYGLGDLGDDDHSDDEA</sequence>
<dbReference type="InterPro" id="IPR000014">
    <property type="entry name" value="PAS"/>
</dbReference>
<keyword evidence="1" id="KW-0175">Coiled coil</keyword>
<dbReference type="InterPro" id="IPR009057">
    <property type="entry name" value="Homeodomain-like_sf"/>
</dbReference>
<dbReference type="Gene3D" id="1.20.5.430">
    <property type="match status" value="1"/>
</dbReference>
<dbReference type="GO" id="GO:0043565">
    <property type="term" value="F:sequence-specific DNA binding"/>
    <property type="evidence" value="ECO:0007669"/>
    <property type="project" value="InterPro"/>
</dbReference>
<accession>A0A6N8DI96</accession>
<feature type="domain" description="PAS" evidence="3">
    <location>
        <begin position="187"/>
        <end position="249"/>
    </location>
</feature>
<feature type="region of interest" description="Disordered" evidence="2">
    <location>
        <begin position="17"/>
        <end position="37"/>
    </location>
</feature>
<dbReference type="Gene3D" id="3.30.450.20">
    <property type="entry name" value="PAS domain"/>
    <property type="match status" value="3"/>
</dbReference>
<proteinExistence type="predicted"/>
<dbReference type="SMART" id="SM00091">
    <property type="entry name" value="PAS"/>
    <property type="match status" value="2"/>
</dbReference>
<protein>
    <submittedName>
        <fullName evidence="4">Transcriptional regulator PpsR</fullName>
    </submittedName>
</protein>
<dbReference type="SUPFAM" id="SSF55785">
    <property type="entry name" value="PYP-like sensor domain (PAS domain)"/>
    <property type="match status" value="1"/>
</dbReference>
<dbReference type="InterPro" id="IPR002197">
    <property type="entry name" value="HTH_Fis"/>
</dbReference>
<evidence type="ECO:0000256" key="2">
    <source>
        <dbReference type="SAM" id="MobiDB-lite"/>
    </source>
</evidence>
<comment type="caution">
    <text evidence="4">The sequence shown here is derived from an EMBL/GenBank/DDBJ whole genome shotgun (WGS) entry which is preliminary data.</text>
</comment>
<dbReference type="PRINTS" id="PR01590">
    <property type="entry name" value="HTHFIS"/>
</dbReference>
<dbReference type="InterPro" id="IPR011785">
    <property type="entry name" value="Tscrpt_reg_PpsR-CrtJ"/>
</dbReference>
<reference evidence="4 5" key="1">
    <citation type="submission" date="2019-11" db="EMBL/GenBank/DDBJ databases">
        <title>Whole-genome sequence of a Rhodoblastus acidophilus DSM 142.</title>
        <authorList>
            <person name="Kyndt J.A."/>
            <person name="Meyer T.E."/>
        </authorList>
    </citation>
    <scope>NUCLEOTIDE SEQUENCE [LARGE SCALE GENOMIC DNA]</scope>
    <source>
        <strain evidence="4 5">DSM 142</strain>
    </source>
</reference>
<feature type="coiled-coil region" evidence="1">
    <location>
        <begin position="163"/>
        <end position="190"/>
    </location>
</feature>
<name>A0A6N8DI96_RHOAC</name>
<dbReference type="AlphaFoldDB" id="A0A6N8DI96"/>
<dbReference type="Pfam" id="PF02954">
    <property type="entry name" value="HTH_8"/>
    <property type="match status" value="1"/>
</dbReference>
<evidence type="ECO:0000313" key="5">
    <source>
        <dbReference type="Proteomes" id="UP000439113"/>
    </source>
</evidence>
<evidence type="ECO:0000313" key="4">
    <source>
        <dbReference type="EMBL" id="MTV29958.1"/>
    </source>
</evidence>
<dbReference type="EMBL" id="WNKS01000002">
    <property type="protein sequence ID" value="MTV29958.1"/>
    <property type="molecule type" value="Genomic_DNA"/>
</dbReference>
<dbReference type="Gene3D" id="1.10.10.60">
    <property type="entry name" value="Homeodomain-like"/>
    <property type="match status" value="1"/>
</dbReference>
<evidence type="ECO:0000259" key="3">
    <source>
        <dbReference type="PROSITE" id="PS50112"/>
    </source>
</evidence>
<dbReference type="NCBIfam" id="TIGR00229">
    <property type="entry name" value="sensory_box"/>
    <property type="match status" value="1"/>
</dbReference>
<organism evidence="4 5">
    <name type="scientific">Rhodoblastus acidophilus</name>
    <name type="common">Rhodopseudomonas acidophila</name>
    <dbReference type="NCBI Taxonomy" id="1074"/>
    <lineage>
        <taxon>Bacteria</taxon>
        <taxon>Pseudomonadati</taxon>
        <taxon>Pseudomonadota</taxon>
        <taxon>Alphaproteobacteria</taxon>
        <taxon>Hyphomicrobiales</taxon>
        <taxon>Rhodoblastaceae</taxon>
        <taxon>Rhodoblastus</taxon>
    </lineage>
</organism>
<gene>
    <name evidence="4" type="primary">ppsR</name>
    <name evidence="4" type="ORF">GJ654_03000</name>
</gene>
<dbReference type="NCBIfam" id="TIGR02040">
    <property type="entry name" value="PpsR-CrtJ"/>
    <property type="match status" value="1"/>
</dbReference>
<dbReference type="Proteomes" id="UP000439113">
    <property type="component" value="Unassembled WGS sequence"/>
</dbReference>
<dbReference type="OrthoDB" id="5499170at2"/>
<dbReference type="CDD" id="cd00130">
    <property type="entry name" value="PAS"/>
    <property type="match status" value="1"/>
</dbReference>
<dbReference type="Pfam" id="PF13188">
    <property type="entry name" value="PAS_8"/>
    <property type="match status" value="2"/>
</dbReference>
<evidence type="ECO:0000256" key="1">
    <source>
        <dbReference type="SAM" id="Coils"/>
    </source>
</evidence>
<dbReference type="SUPFAM" id="SSF46689">
    <property type="entry name" value="Homeodomain-like"/>
    <property type="match status" value="1"/>
</dbReference>
<dbReference type="PROSITE" id="PS50112">
    <property type="entry name" value="PAS"/>
    <property type="match status" value="1"/>
</dbReference>
<dbReference type="InterPro" id="IPR035965">
    <property type="entry name" value="PAS-like_dom_sf"/>
</dbReference>